<protein>
    <submittedName>
        <fullName evidence="7">Transcriptional regulator</fullName>
    </submittedName>
</protein>
<feature type="compositionally biased region" description="Basic and acidic residues" evidence="5">
    <location>
        <begin position="104"/>
        <end position="114"/>
    </location>
</feature>
<keyword evidence="3" id="KW-0238">DNA-binding</keyword>
<dbReference type="Pfam" id="PF13693">
    <property type="entry name" value="HTH_35"/>
    <property type="match status" value="1"/>
</dbReference>
<evidence type="ECO:0000313" key="7">
    <source>
        <dbReference type="EMBL" id="MBR0650360.1"/>
    </source>
</evidence>
<evidence type="ECO:0000313" key="8">
    <source>
        <dbReference type="Proteomes" id="UP000698752"/>
    </source>
</evidence>
<evidence type="ECO:0000256" key="1">
    <source>
        <dbReference type="ARBA" id="ARBA00006157"/>
    </source>
</evidence>
<comment type="similarity">
    <text evidence="1">Belongs to the ner transcriptional regulatory family.</text>
</comment>
<accession>A0ABS5EHC2</accession>
<keyword evidence="4" id="KW-0804">Transcription</keyword>
<evidence type="ECO:0000256" key="2">
    <source>
        <dbReference type="ARBA" id="ARBA00023015"/>
    </source>
</evidence>
<dbReference type="InterPro" id="IPR038722">
    <property type="entry name" value="Ner_HTH_dom"/>
</dbReference>
<proteinExistence type="inferred from homology"/>
<keyword evidence="8" id="KW-1185">Reference proteome</keyword>
<dbReference type="Gene3D" id="1.10.260.40">
    <property type="entry name" value="lambda repressor-like DNA-binding domains"/>
    <property type="match status" value="1"/>
</dbReference>
<gene>
    <name evidence="7" type="ORF">GXW78_11855</name>
</gene>
<evidence type="ECO:0000256" key="4">
    <source>
        <dbReference type="ARBA" id="ARBA00023163"/>
    </source>
</evidence>
<evidence type="ECO:0000256" key="3">
    <source>
        <dbReference type="ARBA" id="ARBA00023125"/>
    </source>
</evidence>
<name>A0ABS5EHC2_9PROT</name>
<dbReference type="EMBL" id="JAAEDI010000011">
    <property type="protein sequence ID" value="MBR0650360.1"/>
    <property type="molecule type" value="Genomic_DNA"/>
</dbReference>
<feature type="domain" description="Ner winged helix-turn-helix DNA-binding" evidence="6">
    <location>
        <begin position="19"/>
        <end position="92"/>
    </location>
</feature>
<dbReference type="RefSeq" id="WP_211868988.1">
    <property type="nucleotide sequence ID" value="NZ_JAAEDI010000011.1"/>
</dbReference>
<organism evidence="7 8">
    <name type="scientific">Neoroseomonas terrae</name>
    <dbReference type="NCBI Taxonomy" id="424799"/>
    <lineage>
        <taxon>Bacteria</taxon>
        <taxon>Pseudomonadati</taxon>
        <taxon>Pseudomonadota</taxon>
        <taxon>Alphaproteobacteria</taxon>
        <taxon>Acetobacterales</taxon>
        <taxon>Acetobacteraceae</taxon>
        <taxon>Neoroseomonas</taxon>
    </lineage>
</organism>
<reference evidence="8" key="1">
    <citation type="journal article" date="2021" name="Syst. Appl. Microbiol.">
        <title>Roseomonas hellenica sp. nov., isolated from roots of wild-growing Alkanna tinctoria.</title>
        <authorList>
            <person name="Rat A."/>
            <person name="Naranjo H.D."/>
            <person name="Lebbe L."/>
            <person name="Cnockaert M."/>
            <person name="Krigas N."/>
            <person name="Grigoriadou K."/>
            <person name="Maloupa E."/>
            <person name="Willems A."/>
        </authorList>
    </citation>
    <scope>NUCLEOTIDE SEQUENCE [LARGE SCALE GENOMIC DNA]</scope>
    <source>
        <strain evidence="8">LMG 31159</strain>
    </source>
</reference>
<keyword evidence="2" id="KW-0805">Transcription regulation</keyword>
<evidence type="ECO:0000259" key="6">
    <source>
        <dbReference type="Pfam" id="PF13693"/>
    </source>
</evidence>
<comment type="caution">
    <text evidence="7">The sequence shown here is derived from an EMBL/GenBank/DDBJ whole genome shotgun (WGS) entry which is preliminary data.</text>
</comment>
<evidence type="ECO:0000256" key="5">
    <source>
        <dbReference type="SAM" id="MobiDB-lite"/>
    </source>
</evidence>
<dbReference type="Proteomes" id="UP000698752">
    <property type="component" value="Unassembled WGS sequence"/>
</dbReference>
<dbReference type="SUPFAM" id="SSF47413">
    <property type="entry name" value="lambda repressor-like DNA-binding domains"/>
    <property type="match status" value="1"/>
</dbReference>
<dbReference type="InterPro" id="IPR010982">
    <property type="entry name" value="Lambda_DNA-bd_dom_sf"/>
</dbReference>
<sequence>MAIRRKDGTWQVAKLPSGDWHPEEIKAAVRMSGRAMSLQKLSRDSCLHPRACHRAIRTPHYWGELAIARQLRLKPADIWPSRHEADGTRHCQVREQRVSTVRPPEGHCESRVAA</sequence>
<feature type="region of interest" description="Disordered" evidence="5">
    <location>
        <begin position="90"/>
        <end position="114"/>
    </location>
</feature>